<keyword evidence="13 16" id="KW-0472">Membrane</keyword>
<keyword evidence="9 16" id="KW-1278">Translocase</keyword>
<keyword evidence="6 16" id="KW-0813">Transport</keyword>
<sequence>MSPTLFEQGVEIMFFGMGTVIAFLTLLVIAMGLMSRLLAHFYPAVNPPAPSAAAPASGQLEADELLVVITAAVHRHRQQSGQTQHKETAHG</sequence>
<dbReference type="NCBIfam" id="TIGR01195">
    <property type="entry name" value="oadG_fam"/>
    <property type="match status" value="1"/>
</dbReference>
<feature type="transmembrane region" description="Helical" evidence="16 17">
    <location>
        <begin position="12"/>
        <end position="33"/>
    </location>
</feature>
<gene>
    <name evidence="16" type="primary">oadG</name>
    <name evidence="18" type="ORF">EV688_10258</name>
</gene>
<evidence type="ECO:0000256" key="6">
    <source>
        <dbReference type="ARBA" id="ARBA00022448"/>
    </source>
</evidence>
<proteinExistence type="inferred from homology"/>
<dbReference type="OrthoDB" id="5772594at2"/>
<comment type="subcellular location">
    <subcellularLocation>
        <location evidence="3 16 17">Cell membrane</location>
        <topology evidence="3 16 17">Single-pass membrane protein</topology>
    </subcellularLocation>
</comment>
<evidence type="ECO:0000256" key="15">
    <source>
        <dbReference type="ARBA" id="ARBA00048176"/>
    </source>
</evidence>
<dbReference type="RefSeq" id="WP_117314446.1">
    <property type="nucleotide sequence ID" value="NZ_QQSW01000001.1"/>
</dbReference>
<comment type="function">
    <text evidence="2 16 17">Catalyzes the decarboxylation of oxaloacetate coupled to Na(+) translocation.</text>
</comment>
<accession>A0A4R2KT92</accession>
<dbReference type="GO" id="GO:0036376">
    <property type="term" value="P:sodium ion export across plasma membrane"/>
    <property type="evidence" value="ECO:0007669"/>
    <property type="project" value="InterPro"/>
</dbReference>
<evidence type="ECO:0000256" key="13">
    <source>
        <dbReference type="ARBA" id="ARBA00023136"/>
    </source>
</evidence>
<evidence type="ECO:0000256" key="10">
    <source>
        <dbReference type="ARBA" id="ARBA00022989"/>
    </source>
</evidence>
<dbReference type="InterPro" id="IPR023424">
    <property type="entry name" value="OadG"/>
</dbReference>
<evidence type="ECO:0000256" key="9">
    <source>
        <dbReference type="ARBA" id="ARBA00022967"/>
    </source>
</evidence>
<keyword evidence="8 16" id="KW-0812">Transmembrane</keyword>
<comment type="cofactor">
    <cofactor evidence="1 16 17">
        <name>Na(+)</name>
        <dbReference type="ChEBI" id="CHEBI:29101"/>
    </cofactor>
</comment>
<evidence type="ECO:0000256" key="1">
    <source>
        <dbReference type="ARBA" id="ARBA00001959"/>
    </source>
</evidence>
<evidence type="ECO:0000256" key="11">
    <source>
        <dbReference type="ARBA" id="ARBA00023053"/>
    </source>
</evidence>
<reference evidence="18 19" key="1">
    <citation type="submission" date="2019-03" db="EMBL/GenBank/DDBJ databases">
        <title>Genomic Encyclopedia of Type Strains, Phase IV (KMG-IV): sequencing the most valuable type-strain genomes for metagenomic binning, comparative biology and taxonomic classification.</title>
        <authorList>
            <person name="Goeker M."/>
        </authorList>
    </citation>
    <scope>NUCLEOTIDE SEQUENCE [LARGE SCALE GENOMIC DNA]</scope>
    <source>
        <strain evidence="18 19">DSM 23344</strain>
    </source>
</reference>
<evidence type="ECO:0000313" key="18">
    <source>
        <dbReference type="EMBL" id="TCO77601.1"/>
    </source>
</evidence>
<protein>
    <recommendedName>
        <fullName evidence="16">Probable oxaloacetate decarboxylase gamma chain</fullName>
        <ecNumber evidence="16">7.2.4.2</ecNumber>
    </recommendedName>
</protein>
<evidence type="ECO:0000256" key="14">
    <source>
        <dbReference type="ARBA" id="ARBA00023201"/>
    </source>
</evidence>
<comment type="similarity">
    <text evidence="4 16 17">Belongs to the OadG family.</text>
</comment>
<name>A0A4R2KT92_9GAMM</name>
<keyword evidence="10 16" id="KW-1133">Transmembrane helix</keyword>
<evidence type="ECO:0000256" key="4">
    <source>
        <dbReference type="ARBA" id="ARBA00005844"/>
    </source>
</evidence>
<dbReference type="GO" id="GO:0005886">
    <property type="term" value="C:plasma membrane"/>
    <property type="evidence" value="ECO:0007669"/>
    <property type="project" value="UniProtKB-SubCell"/>
</dbReference>
<evidence type="ECO:0000313" key="19">
    <source>
        <dbReference type="Proteomes" id="UP000294980"/>
    </source>
</evidence>
<comment type="subunit">
    <text evidence="5 16">Heterotrimer of an alpha, a beta and a gamma subunit.</text>
</comment>
<keyword evidence="7 16" id="KW-1003">Cell membrane</keyword>
<dbReference type="Pfam" id="PF04277">
    <property type="entry name" value="OAD_gamma"/>
    <property type="match status" value="1"/>
</dbReference>
<dbReference type="EMBL" id="SLWX01000002">
    <property type="protein sequence ID" value="TCO77601.1"/>
    <property type="molecule type" value="Genomic_DNA"/>
</dbReference>
<keyword evidence="12 16" id="KW-0406">Ion transport</keyword>
<dbReference type="GO" id="GO:0008948">
    <property type="term" value="F:oxaloacetate decarboxylase activity"/>
    <property type="evidence" value="ECO:0007669"/>
    <property type="project" value="UniProtKB-UniRule"/>
</dbReference>
<dbReference type="GO" id="GO:0015081">
    <property type="term" value="F:sodium ion transmembrane transporter activity"/>
    <property type="evidence" value="ECO:0007669"/>
    <property type="project" value="UniProtKB-UniRule"/>
</dbReference>
<evidence type="ECO:0000256" key="7">
    <source>
        <dbReference type="ARBA" id="ARBA00022475"/>
    </source>
</evidence>
<dbReference type="Proteomes" id="UP000294980">
    <property type="component" value="Unassembled WGS sequence"/>
</dbReference>
<evidence type="ECO:0000256" key="8">
    <source>
        <dbReference type="ARBA" id="ARBA00022692"/>
    </source>
</evidence>
<keyword evidence="14 16" id="KW-0739">Sodium transport</keyword>
<dbReference type="AlphaFoldDB" id="A0A4R2KT92"/>
<keyword evidence="19" id="KW-1185">Reference proteome</keyword>
<dbReference type="InterPro" id="IPR005899">
    <property type="entry name" value="Na_pump_deCOase"/>
</dbReference>
<comment type="catalytic activity">
    <reaction evidence="15 16 17">
        <text>oxaloacetate + 2 Na(+)(in) + H(+) = pyruvate + 2 Na(+)(out) + CO2</text>
        <dbReference type="Rhea" id="RHEA:57724"/>
        <dbReference type="ChEBI" id="CHEBI:15361"/>
        <dbReference type="ChEBI" id="CHEBI:15378"/>
        <dbReference type="ChEBI" id="CHEBI:16452"/>
        <dbReference type="ChEBI" id="CHEBI:16526"/>
        <dbReference type="ChEBI" id="CHEBI:29101"/>
        <dbReference type="EC" id="7.2.4.2"/>
    </reaction>
</comment>
<dbReference type="HAMAP" id="MF_00404">
    <property type="entry name" value="OadG"/>
    <property type="match status" value="1"/>
</dbReference>
<evidence type="ECO:0000256" key="3">
    <source>
        <dbReference type="ARBA" id="ARBA00004162"/>
    </source>
</evidence>
<organism evidence="18 19">
    <name type="scientific">Chromatocurvus halotolerans</name>
    <dbReference type="NCBI Taxonomy" id="1132028"/>
    <lineage>
        <taxon>Bacteria</taxon>
        <taxon>Pseudomonadati</taxon>
        <taxon>Pseudomonadota</taxon>
        <taxon>Gammaproteobacteria</taxon>
        <taxon>Cellvibrionales</taxon>
        <taxon>Halieaceae</taxon>
        <taxon>Chromatocurvus</taxon>
    </lineage>
</organism>
<comment type="caution">
    <text evidence="18">The sequence shown here is derived from an EMBL/GenBank/DDBJ whole genome shotgun (WGS) entry which is preliminary data.</text>
</comment>
<evidence type="ECO:0000256" key="12">
    <source>
        <dbReference type="ARBA" id="ARBA00023065"/>
    </source>
</evidence>
<keyword evidence="11 16" id="KW-0915">Sodium</keyword>
<evidence type="ECO:0000256" key="2">
    <source>
        <dbReference type="ARBA" id="ARBA00003002"/>
    </source>
</evidence>
<evidence type="ECO:0000256" key="5">
    <source>
        <dbReference type="ARBA" id="ARBA00011869"/>
    </source>
</evidence>
<dbReference type="GO" id="GO:0015451">
    <property type="term" value="F:decarboxylation-driven active transmembrane transporter activity"/>
    <property type="evidence" value="ECO:0007669"/>
    <property type="project" value="UniProtKB-EC"/>
</dbReference>
<evidence type="ECO:0000256" key="16">
    <source>
        <dbReference type="HAMAP-Rule" id="MF_00404"/>
    </source>
</evidence>
<evidence type="ECO:0000256" key="17">
    <source>
        <dbReference type="RuleBase" id="RU004278"/>
    </source>
</evidence>
<dbReference type="EC" id="7.2.4.2" evidence="16"/>